<dbReference type="EC" id="1.17.1.8" evidence="9 12"/>
<feature type="domain" description="Dihydrodipicolinate reductase N-terminal" evidence="13">
    <location>
        <begin position="1"/>
        <end position="103"/>
    </location>
</feature>
<dbReference type="EMBL" id="FOFB01000022">
    <property type="protein sequence ID" value="SER03151.1"/>
    <property type="molecule type" value="Genomic_DNA"/>
</dbReference>
<evidence type="ECO:0000256" key="5">
    <source>
        <dbReference type="ARBA" id="ARBA00023002"/>
    </source>
</evidence>
<dbReference type="InParanoid" id="A0A1H9KVA4"/>
<dbReference type="PANTHER" id="PTHR20836">
    <property type="entry name" value="DIHYDRODIPICOLINATE REDUCTASE"/>
    <property type="match status" value="1"/>
</dbReference>
<comment type="pathway">
    <text evidence="8 12">Amino-acid biosynthesis; L-lysine biosynthesis via DAP pathway; (S)-tetrahydrodipicolinate from L-aspartate: step 4/4.</text>
</comment>
<feature type="binding site" evidence="12">
    <location>
        <begin position="75"/>
        <end position="77"/>
    </location>
    <ligand>
        <name>NAD(+)</name>
        <dbReference type="ChEBI" id="CHEBI:57540"/>
    </ligand>
</feature>
<organism evidence="15 16">
    <name type="scientific">Neolewinella agarilytica</name>
    <dbReference type="NCBI Taxonomy" id="478744"/>
    <lineage>
        <taxon>Bacteria</taxon>
        <taxon>Pseudomonadati</taxon>
        <taxon>Bacteroidota</taxon>
        <taxon>Saprospiria</taxon>
        <taxon>Saprospirales</taxon>
        <taxon>Lewinellaceae</taxon>
        <taxon>Neolewinella</taxon>
    </lineage>
</organism>
<accession>A0A1H9KVA4</accession>
<evidence type="ECO:0000256" key="2">
    <source>
        <dbReference type="ARBA" id="ARBA00022605"/>
    </source>
</evidence>
<feature type="domain" description="Dihydrodipicolinate reductase C-terminal" evidence="14">
    <location>
        <begin position="106"/>
        <end position="253"/>
    </location>
</feature>
<feature type="binding site" evidence="12">
    <location>
        <begin position="145"/>
        <end position="146"/>
    </location>
    <ligand>
        <name>(S)-2,3,4,5-tetrahydrodipicolinate</name>
        <dbReference type="ChEBI" id="CHEBI:16845"/>
    </ligand>
</feature>
<comment type="subcellular location">
    <subcellularLocation>
        <location evidence="12">Cytoplasm</location>
    </subcellularLocation>
</comment>
<dbReference type="GO" id="GO:0019877">
    <property type="term" value="P:diaminopimelate biosynthetic process"/>
    <property type="evidence" value="ECO:0007669"/>
    <property type="project" value="UniProtKB-UniRule"/>
</dbReference>
<evidence type="ECO:0000313" key="15">
    <source>
        <dbReference type="EMBL" id="SER03151.1"/>
    </source>
</evidence>
<dbReference type="FunCoup" id="A0A1H9KVA4">
    <property type="interactions" value="479"/>
</dbReference>
<sequence length="254" mass="26741">MKIALLGYGKMGQFIEGLAIAAGDEIVLKVDEHNRNSIRAEDLSSAEVAIEFSRPESAVANIELALEAGVPIVVGTTGWLNELQSVSKKVTAAGGALFWASNFSVGVNVFFAAAQRAAELLDHYGGYTAGIEEIHHTQKLDAPSGTAITLAEKVADGLSGSYDSWKLASVNAAVPQTHIAPASAPKEGHEPVPIASRREEGVPGTHILHLDSEVDSIVLQHTAHSRAGFATGALTAARWLVGKQGVFTMEDLLK</sequence>
<name>A0A1H9KVA4_9BACT</name>
<evidence type="ECO:0000259" key="14">
    <source>
        <dbReference type="Pfam" id="PF05173"/>
    </source>
</evidence>
<dbReference type="PANTHER" id="PTHR20836:SF0">
    <property type="entry name" value="4-HYDROXY-TETRAHYDRODIPICOLINATE REDUCTASE 1, CHLOROPLASTIC-RELATED"/>
    <property type="match status" value="1"/>
</dbReference>
<comment type="similarity">
    <text evidence="1 12">Belongs to the DapB family.</text>
</comment>
<dbReference type="NCBIfam" id="TIGR00036">
    <property type="entry name" value="dapB"/>
    <property type="match status" value="1"/>
</dbReference>
<dbReference type="HAMAP" id="MF_00102">
    <property type="entry name" value="DapB"/>
    <property type="match status" value="1"/>
</dbReference>
<evidence type="ECO:0000259" key="13">
    <source>
        <dbReference type="Pfam" id="PF01113"/>
    </source>
</evidence>
<evidence type="ECO:0000256" key="10">
    <source>
        <dbReference type="ARBA" id="ARBA00049080"/>
    </source>
</evidence>
<keyword evidence="16" id="KW-1185">Reference proteome</keyword>
<evidence type="ECO:0000256" key="12">
    <source>
        <dbReference type="HAMAP-Rule" id="MF_00102"/>
    </source>
</evidence>
<dbReference type="OrthoDB" id="9790352at2"/>
<dbReference type="GO" id="GO:0008839">
    <property type="term" value="F:4-hydroxy-tetrahydrodipicolinate reductase"/>
    <property type="evidence" value="ECO:0007669"/>
    <property type="project" value="UniProtKB-UniRule"/>
</dbReference>
<dbReference type="InterPro" id="IPR022663">
    <property type="entry name" value="DapB_C"/>
</dbReference>
<evidence type="ECO:0000256" key="1">
    <source>
        <dbReference type="ARBA" id="ARBA00006642"/>
    </source>
</evidence>
<keyword evidence="5 12" id="KW-0560">Oxidoreductase</keyword>
<keyword evidence="4 12" id="KW-0220">Diaminopimelate biosynthesis</keyword>
<dbReference type="CDD" id="cd02274">
    <property type="entry name" value="DHDPR_N"/>
    <property type="match status" value="1"/>
</dbReference>
<evidence type="ECO:0000256" key="8">
    <source>
        <dbReference type="ARBA" id="ARBA00037922"/>
    </source>
</evidence>
<keyword evidence="6 12" id="KW-0520">NAD</keyword>
<dbReference type="GO" id="GO:0009089">
    <property type="term" value="P:lysine biosynthetic process via diaminopimelate"/>
    <property type="evidence" value="ECO:0007669"/>
    <property type="project" value="UniProtKB-UniRule"/>
</dbReference>
<feature type="binding site" evidence="12">
    <location>
        <begin position="100"/>
        <end position="103"/>
    </location>
    <ligand>
        <name>NAD(+)</name>
        <dbReference type="ChEBI" id="CHEBI:57540"/>
    </ligand>
</feature>
<dbReference type="InterPro" id="IPR036291">
    <property type="entry name" value="NAD(P)-bd_dom_sf"/>
</dbReference>
<dbReference type="AlphaFoldDB" id="A0A1H9KVA4"/>
<dbReference type="SUPFAM" id="SSF55347">
    <property type="entry name" value="Glyceraldehyde-3-phosphate dehydrogenase-like, C-terminal domain"/>
    <property type="match status" value="1"/>
</dbReference>
<dbReference type="PIRSF" id="PIRSF000161">
    <property type="entry name" value="DHPR"/>
    <property type="match status" value="1"/>
</dbReference>
<gene>
    <name evidence="12" type="primary">dapB</name>
    <name evidence="15" type="ORF">SAMN05444359_1228</name>
</gene>
<keyword evidence="2 12" id="KW-0028">Amino-acid biosynthesis</keyword>
<comment type="catalytic activity">
    <reaction evidence="11 12">
        <text>(S)-2,3,4,5-tetrahydrodipicolinate + NAD(+) + H2O = (2S,4S)-4-hydroxy-2,3,4,5-tetrahydrodipicolinate + NADH + H(+)</text>
        <dbReference type="Rhea" id="RHEA:35323"/>
        <dbReference type="ChEBI" id="CHEBI:15377"/>
        <dbReference type="ChEBI" id="CHEBI:15378"/>
        <dbReference type="ChEBI" id="CHEBI:16845"/>
        <dbReference type="ChEBI" id="CHEBI:57540"/>
        <dbReference type="ChEBI" id="CHEBI:57945"/>
        <dbReference type="ChEBI" id="CHEBI:67139"/>
        <dbReference type="EC" id="1.17.1.8"/>
    </reaction>
</comment>
<comment type="catalytic activity">
    <reaction evidence="10 12">
        <text>(S)-2,3,4,5-tetrahydrodipicolinate + NADP(+) + H2O = (2S,4S)-4-hydroxy-2,3,4,5-tetrahydrodipicolinate + NADPH + H(+)</text>
        <dbReference type="Rhea" id="RHEA:35331"/>
        <dbReference type="ChEBI" id="CHEBI:15377"/>
        <dbReference type="ChEBI" id="CHEBI:15378"/>
        <dbReference type="ChEBI" id="CHEBI:16845"/>
        <dbReference type="ChEBI" id="CHEBI:57783"/>
        <dbReference type="ChEBI" id="CHEBI:58349"/>
        <dbReference type="ChEBI" id="CHEBI:67139"/>
        <dbReference type="EC" id="1.17.1.8"/>
    </reaction>
</comment>
<feature type="binding site" evidence="12">
    <location>
        <position position="136"/>
    </location>
    <ligand>
        <name>(S)-2,3,4,5-tetrahydrodipicolinate</name>
        <dbReference type="ChEBI" id="CHEBI:16845"/>
    </ligand>
</feature>
<dbReference type="RefSeq" id="WP_090171098.1">
    <property type="nucleotide sequence ID" value="NZ_FOFB01000022.1"/>
</dbReference>
<keyword evidence="7 12" id="KW-0457">Lysine biosynthesis</keyword>
<evidence type="ECO:0000256" key="3">
    <source>
        <dbReference type="ARBA" id="ARBA00022857"/>
    </source>
</evidence>
<proteinExistence type="inferred from homology"/>
<evidence type="ECO:0000256" key="9">
    <source>
        <dbReference type="ARBA" id="ARBA00038983"/>
    </source>
</evidence>
<comment type="caution">
    <text evidence="12">Was originally thought to be a dihydrodipicolinate reductase (DHDPR), catalyzing the conversion of dihydrodipicolinate to tetrahydrodipicolinate. However, it was shown in E.coli that the substrate of the enzymatic reaction is not dihydrodipicolinate (DHDP) but in fact (2S,4S)-4-hydroxy-2,3,4,5-tetrahydrodipicolinic acid (HTPA), the product released by the DapA-catalyzed reaction.</text>
</comment>
<dbReference type="GO" id="GO:0051287">
    <property type="term" value="F:NAD binding"/>
    <property type="evidence" value="ECO:0007669"/>
    <property type="project" value="UniProtKB-UniRule"/>
</dbReference>
<feature type="active site" description="Proton donor/acceptor" evidence="12">
    <location>
        <position position="135"/>
    </location>
</feature>
<dbReference type="Pfam" id="PF01113">
    <property type="entry name" value="DapB_N"/>
    <property type="match status" value="1"/>
</dbReference>
<evidence type="ECO:0000256" key="6">
    <source>
        <dbReference type="ARBA" id="ARBA00023027"/>
    </source>
</evidence>
<evidence type="ECO:0000256" key="7">
    <source>
        <dbReference type="ARBA" id="ARBA00023154"/>
    </source>
</evidence>
<dbReference type="Pfam" id="PF05173">
    <property type="entry name" value="DapB_C"/>
    <property type="match status" value="1"/>
</dbReference>
<feature type="binding site" evidence="12">
    <location>
        <position position="32"/>
    </location>
    <ligand>
        <name>NAD(+)</name>
        <dbReference type="ChEBI" id="CHEBI:57540"/>
    </ligand>
</feature>
<dbReference type="GO" id="GO:0050661">
    <property type="term" value="F:NADP binding"/>
    <property type="evidence" value="ECO:0007669"/>
    <property type="project" value="UniProtKB-UniRule"/>
</dbReference>
<feature type="binding site" evidence="12">
    <location>
        <position position="39"/>
    </location>
    <ligand>
        <name>NADP(+)</name>
        <dbReference type="ChEBI" id="CHEBI:58349"/>
    </ligand>
</feature>
<comment type="caution">
    <text evidence="12">Lacks conserved residue(s) required for the propagation of feature annotation.</text>
</comment>
<evidence type="ECO:0000256" key="4">
    <source>
        <dbReference type="ARBA" id="ARBA00022915"/>
    </source>
</evidence>
<protein>
    <recommendedName>
        <fullName evidence="9 12">4-hydroxy-tetrahydrodipicolinate reductase</fullName>
        <shortName evidence="12">HTPA reductase</shortName>
        <ecNumber evidence="9 12">1.17.1.8</ecNumber>
    </recommendedName>
</protein>
<dbReference type="GO" id="GO:0005829">
    <property type="term" value="C:cytosol"/>
    <property type="evidence" value="ECO:0007669"/>
    <property type="project" value="TreeGrafter"/>
</dbReference>
<dbReference type="GO" id="GO:0016726">
    <property type="term" value="F:oxidoreductase activity, acting on CH or CH2 groups, NAD or NADP as acceptor"/>
    <property type="evidence" value="ECO:0007669"/>
    <property type="project" value="UniProtKB-UniRule"/>
</dbReference>
<comment type="function">
    <text evidence="12">Catalyzes the conversion of 4-hydroxy-tetrahydrodipicolinate (HTPA) to tetrahydrodipicolinate.</text>
</comment>
<dbReference type="Proteomes" id="UP000199021">
    <property type="component" value="Unassembled WGS sequence"/>
</dbReference>
<evidence type="ECO:0000313" key="16">
    <source>
        <dbReference type="Proteomes" id="UP000199021"/>
    </source>
</evidence>
<comment type="subunit">
    <text evidence="12">Homotetramer.</text>
</comment>
<evidence type="ECO:0000256" key="11">
    <source>
        <dbReference type="ARBA" id="ARBA00049396"/>
    </source>
</evidence>
<dbReference type="Gene3D" id="3.30.360.10">
    <property type="entry name" value="Dihydrodipicolinate Reductase, domain 2"/>
    <property type="match status" value="1"/>
</dbReference>
<dbReference type="InterPro" id="IPR000846">
    <property type="entry name" value="DapB_N"/>
</dbReference>
<dbReference type="UniPathway" id="UPA00034">
    <property type="reaction ID" value="UER00018"/>
</dbReference>
<dbReference type="SUPFAM" id="SSF51735">
    <property type="entry name" value="NAD(P)-binding Rossmann-fold domains"/>
    <property type="match status" value="1"/>
</dbReference>
<keyword evidence="12" id="KW-0963">Cytoplasm</keyword>
<reference evidence="16" key="1">
    <citation type="submission" date="2016-10" db="EMBL/GenBank/DDBJ databases">
        <authorList>
            <person name="Varghese N."/>
            <person name="Submissions S."/>
        </authorList>
    </citation>
    <scope>NUCLEOTIDE SEQUENCE [LARGE SCALE GENOMIC DNA]</scope>
    <source>
        <strain evidence="16">DSM 24740</strain>
    </source>
</reference>
<dbReference type="InterPro" id="IPR023940">
    <property type="entry name" value="DHDPR_bac"/>
</dbReference>
<feature type="active site" description="Proton donor" evidence="12">
    <location>
        <position position="139"/>
    </location>
</feature>
<keyword evidence="3 12" id="KW-0521">NADP</keyword>
<dbReference type="Gene3D" id="3.40.50.720">
    <property type="entry name" value="NAD(P)-binding Rossmann-like Domain"/>
    <property type="match status" value="1"/>
</dbReference>
<dbReference type="STRING" id="478744.SAMN05444359_1228"/>